<feature type="region of interest" description="Disordered" evidence="1">
    <location>
        <begin position="172"/>
        <end position="216"/>
    </location>
</feature>
<proteinExistence type="predicted"/>
<protein>
    <submittedName>
        <fullName evidence="2">Uncharacterized protein</fullName>
    </submittedName>
</protein>
<accession>L0DL76</accession>
<name>L0DL76_SINAD</name>
<reference evidence="2 3" key="1">
    <citation type="submission" date="2012-02" db="EMBL/GenBank/DDBJ databases">
        <title>Complete sequence of chromosome of Singulisphaera acidiphila DSM 18658.</title>
        <authorList>
            <consortium name="US DOE Joint Genome Institute (JGI-PGF)"/>
            <person name="Lucas S."/>
            <person name="Copeland A."/>
            <person name="Lapidus A."/>
            <person name="Glavina del Rio T."/>
            <person name="Dalin E."/>
            <person name="Tice H."/>
            <person name="Bruce D."/>
            <person name="Goodwin L."/>
            <person name="Pitluck S."/>
            <person name="Peters L."/>
            <person name="Ovchinnikova G."/>
            <person name="Chertkov O."/>
            <person name="Kyrpides N."/>
            <person name="Mavromatis K."/>
            <person name="Ivanova N."/>
            <person name="Brettin T."/>
            <person name="Detter J.C."/>
            <person name="Han C."/>
            <person name="Larimer F."/>
            <person name="Land M."/>
            <person name="Hauser L."/>
            <person name="Markowitz V."/>
            <person name="Cheng J.-F."/>
            <person name="Hugenholtz P."/>
            <person name="Woyke T."/>
            <person name="Wu D."/>
            <person name="Tindall B."/>
            <person name="Pomrenke H."/>
            <person name="Brambilla E."/>
            <person name="Klenk H.-P."/>
            <person name="Eisen J.A."/>
        </authorList>
    </citation>
    <scope>NUCLEOTIDE SEQUENCE [LARGE SCALE GENOMIC DNA]</scope>
    <source>
        <strain evidence="3">ATCC BAA-1392 / DSM 18658 / VKM B-2454 / MOB10</strain>
    </source>
</reference>
<evidence type="ECO:0000256" key="1">
    <source>
        <dbReference type="SAM" id="MobiDB-lite"/>
    </source>
</evidence>
<keyword evidence="3" id="KW-1185">Reference proteome</keyword>
<feature type="compositionally biased region" description="Polar residues" evidence="1">
    <location>
        <begin position="202"/>
        <end position="213"/>
    </location>
</feature>
<organism evidence="2 3">
    <name type="scientific">Singulisphaera acidiphila (strain ATCC BAA-1392 / DSM 18658 / VKM B-2454 / MOB10)</name>
    <dbReference type="NCBI Taxonomy" id="886293"/>
    <lineage>
        <taxon>Bacteria</taxon>
        <taxon>Pseudomonadati</taxon>
        <taxon>Planctomycetota</taxon>
        <taxon>Planctomycetia</taxon>
        <taxon>Isosphaerales</taxon>
        <taxon>Isosphaeraceae</taxon>
        <taxon>Singulisphaera</taxon>
    </lineage>
</organism>
<dbReference type="HOGENOM" id="CLU_1073242_0_0_0"/>
<dbReference type="OrthoDB" id="10015740at2"/>
<dbReference type="EMBL" id="CP003364">
    <property type="protein sequence ID" value="AGA30149.1"/>
    <property type="molecule type" value="Genomic_DNA"/>
</dbReference>
<dbReference type="Proteomes" id="UP000010798">
    <property type="component" value="Chromosome"/>
</dbReference>
<gene>
    <name evidence="2" type="ordered locus">Sinac_6039</name>
</gene>
<dbReference type="KEGG" id="saci:Sinac_6039"/>
<evidence type="ECO:0000313" key="3">
    <source>
        <dbReference type="Proteomes" id="UP000010798"/>
    </source>
</evidence>
<dbReference type="AlphaFoldDB" id="L0DL76"/>
<evidence type="ECO:0000313" key="2">
    <source>
        <dbReference type="EMBL" id="AGA30149.1"/>
    </source>
</evidence>
<sequence>MAIGPGVNQGKTPFVAEFLSVNPDATLATVNEAWKSAGNEGTVSESLVGKTRSKLKSTGKMGTNGGSSEAITGSVAQSKPPKGTKSRGASKAKEVQSPTASRGGSTGMGKAAFVQEMLGQDPKANVKAINRAWLTAGNEGTISDSIFYKVKREQGNTGKRSFGKISAAVPKLKSSPNASKPERVASAVEATRSQSKGEHASPKTTATLMSQDNGHGRVLDEIEGEIDELMFRLKSLGGFAEVQEALRAARRLLVRSHGE</sequence>
<feature type="region of interest" description="Disordered" evidence="1">
    <location>
        <begin position="36"/>
        <end position="113"/>
    </location>
</feature>
<feature type="compositionally biased region" description="Polar residues" evidence="1">
    <location>
        <begin position="66"/>
        <end position="77"/>
    </location>
</feature>